<dbReference type="PROSITE" id="PS00108">
    <property type="entry name" value="PROTEIN_KINASE_ST"/>
    <property type="match status" value="1"/>
</dbReference>
<dbReference type="GO" id="GO:0004674">
    <property type="term" value="F:protein serine/threonine kinase activity"/>
    <property type="evidence" value="ECO:0007669"/>
    <property type="project" value="UniProtKB-KW"/>
</dbReference>
<evidence type="ECO:0000313" key="8">
    <source>
        <dbReference type="Proteomes" id="UP001165160"/>
    </source>
</evidence>
<dbReference type="SUPFAM" id="SSF56112">
    <property type="entry name" value="Protein kinase-like (PK-like)"/>
    <property type="match status" value="1"/>
</dbReference>
<dbReference type="Proteomes" id="UP001165160">
    <property type="component" value="Unassembled WGS sequence"/>
</dbReference>
<feature type="binding site" evidence="3">
    <location>
        <position position="135"/>
    </location>
    <ligand>
        <name>ATP</name>
        <dbReference type="ChEBI" id="CHEBI:30616"/>
    </ligand>
</feature>
<evidence type="ECO:0000256" key="1">
    <source>
        <dbReference type="ARBA" id="ARBA00022741"/>
    </source>
</evidence>
<evidence type="ECO:0000259" key="6">
    <source>
        <dbReference type="PROSITE" id="PS50011"/>
    </source>
</evidence>
<dbReference type="PROSITE" id="PS50011">
    <property type="entry name" value="PROTEIN_KINASE_DOM"/>
    <property type="match status" value="1"/>
</dbReference>
<gene>
    <name evidence="7" type="ORF">TrVE_jg13916</name>
</gene>
<dbReference type="InterPro" id="IPR017441">
    <property type="entry name" value="Protein_kinase_ATP_BS"/>
</dbReference>
<keyword evidence="4" id="KW-0808">Transferase</keyword>
<feature type="compositionally biased region" description="Basic and acidic residues" evidence="5">
    <location>
        <begin position="51"/>
        <end position="67"/>
    </location>
</feature>
<feature type="domain" description="Protein kinase" evidence="6">
    <location>
        <begin position="106"/>
        <end position="371"/>
    </location>
</feature>
<dbReference type="InterPro" id="IPR008271">
    <property type="entry name" value="Ser/Thr_kinase_AS"/>
</dbReference>
<dbReference type="SMART" id="SM00220">
    <property type="entry name" value="S_TKc"/>
    <property type="match status" value="1"/>
</dbReference>
<dbReference type="InterPro" id="IPR000719">
    <property type="entry name" value="Prot_kinase_dom"/>
</dbReference>
<dbReference type="AlphaFoldDB" id="A0A9W7B8D9"/>
<sequence>MGNCWASLQSLLSGRPSKRAKYSVLGTPMPDTPSTRQKSREGVGYGSLGGLEREQSKKGFDSGEREGLLATEKAKRAKAGTEKPKTYKERVMQRTPSTVGNLTDKYVIKEVLGVGSTSTCHKCVCIETGKAFACKIIDKKHIEQRFRGLLSQFHVEIEVLKELQHPNIIRLEDVYSTNDKIYMIMEMMGGGELFDYVVDKGTLTEEEASGIVRKVTSAVVYMHSMDIIHRDLKPENLLLTHRPGHPGDIPEVKIIDFGLSKFLVNGAQAAKSFLGTRGYLAPEMLQRKDYSKSVDIWALGVIVFVLLCGCLPFDDDSAVPSDAAVREKFILRFPKWAKNLSDSAKDLLMHLLDCDPSTRYTAEQALAHPWVTGKAVKPMNFLQSPRIIQTPRTPAGAAGRSGQQKKKDRVADLLKVRKEGEGKNDSPAKGGGGGSMQRQNSL</sequence>
<keyword evidence="8" id="KW-1185">Reference proteome</keyword>
<comment type="caution">
    <text evidence="7">The sequence shown here is derived from an EMBL/GenBank/DDBJ whole genome shotgun (WGS) entry which is preliminary data.</text>
</comment>
<feature type="region of interest" description="Disordered" evidence="5">
    <location>
        <begin position="387"/>
        <end position="442"/>
    </location>
</feature>
<evidence type="ECO:0000256" key="3">
    <source>
        <dbReference type="PROSITE-ProRule" id="PRU10141"/>
    </source>
</evidence>
<dbReference type="EMBL" id="BRXX01000002">
    <property type="protein sequence ID" value="GMH81460.1"/>
    <property type="molecule type" value="Genomic_DNA"/>
</dbReference>
<dbReference type="InterPro" id="IPR011009">
    <property type="entry name" value="Kinase-like_dom_sf"/>
</dbReference>
<dbReference type="GO" id="GO:0005524">
    <property type="term" value="F:ATP binding"/>
    <property type="evidence" value="ECO:0007669"/>
    <property type="project" value="UniProtKB-UniRule"/>
</dbReference>
<feature type="region of interest" description="Disordered" evidence="5">
    <location>
        <begin position="16"/>
        <end position="92"/>
    </location>
</feature>
<evidence type="ECO:0000313" key="7">
    <source>
        <dbReference type="EMBL" id="GMH81460.1"/>
    </source>
</evidence>
<accession>A0A9W7B8D9</accession>
<comment type="similarity">
    <text evidence="4">Belongs to the protein kinase superfamily.</text>
</comment>
<feature type="compositionally biased region" description="Basic and acidic residues" evidence="5">
    <location>
        <begin position="409"/>
        <end position="426"/>
    </location>
</feature>
<keyword evidence="1 3" id="KW-0547">Nucleotide-binding</keyword>
<dbReference type="Gene3D" id="1.10.510.10">
    <property type="entry name" value="Transferase(Phosphotransferase) domain 1"/>
    <property type="match status" value="1"/>
</dbReference>
<evidence type="ECO:0000256" key="4">
    <source>
        <dbReference type="RuleBase" id="RU000304"/>
    </source>
</evidence>
<dbReference type="PANTHER" id="PTHR24347">
    <property type="entry name" value="SERINE/THREONINE-PROTEIN KINASE"/>
    <property type="match status" value="1"/>
</dbReference>
<keyword evidence="4" id="KW-0723">Serine/threonine-protein kinase</keyword>
<name>A0A9W7B8D9_9STRA</name>
<organism evidence="7 8">
    <name type="scientific">Triparma verrucosa</name>
    <dbReference type="NCBI Taxonomy" id="1606542"/>
    <lineage>
        <taxon>Eukaryota</taxon>
        <taxon>Sar</taxon>
        <taxon>Stramenopiles</taxon>
        <taxon>Ochrophyta</taxon>
        <taxon>Bolidophyceae</taxon>
        <taxon>Parmales</taxon>
        <taxon>Triparmaceae</taxon>
        <taxon>Triparma</taxon>
    </lineage>
</organism>
<evidence type="ECO:0000256" key="2">
    <source>
        <dbReference type="ARBA" id="ARBA00022840"/>
    </source>
</evidence>
<feature type="compositionally biased region" description="Basic and acidic residues" evidence="5">
    <location>
        <begin position="79"/>
        <end position="92"/>
    </location>
</feature>
<dbReference type="CDD" id="cd05117">
    <property type="entry name" value="STKc_CAMK"/>
    <property type="match status" value="1"/>
</dbReference>
<keyword evidence="2 3" id="KW-0067">ATP-binding</keyword>
<dbReference type="PROSITE" id="PS00107">
    <property type="entry name" value="PROTEIN_KINASE_ATP"/>
    <property type="match status" value="1"/>
</dbReference>
<dbReference type="Pfam" id="PF00069">
    <property type="entry name" value="Pkinase"/>
    <property type="match status" value="1"/>
</dbReference>
<protein>
    <recommendedName>
        <fullName evidence="6">Protein kinase domain-containing protein</fullName>
    </recommendedName>
</protein>
<reference evidence="8" key="1">
    <citation type="journal article" date="2023" name="Commun. Biol.">
        <title>Genome analysis of Parmales, the sister group of diatoms, reveals the evolutionary specialization of diatoms from phago-mixotrophs to photoautotrophs.</title>
        <authorList>
            <person name="Ban H."/>
            <person name="Sato S."/>
            <person name="Yoshikawa S."/>
            <person name="Yamada K."/>
            <person name="Nakamura Y."/>
            <person name="Ichinomiya M."/>
            <person name="Sato N."/>
            <person name="Blanc-Mathieu R."/>
            <person name="Endo H."/>
            <person name="Kuwata A."/>
            <person name="Ogata H."/>
        </authorList>
    </citation>
    <scope>NUCLEOTIDE SEQUENCE [LARGE SCALE GENOMIC DNA]</scope>
    <source>
        <strain evidence="8">NIES 3699</strain>
    </source>
</reference>
<evidence type="ECO:0000256" key="5">
    <source>
        <dbReference type="SAM" id="MobiDB-lite"/>
    </source>
</evidence>
<proteinExistence type="inferred from homology"/>
<dbReference type="FunFam" id="1.10.510.10:FF:000571">
    <property type="entry name" value="Maternal embryonic leucine zipper kinase"/>
    <property type="match status" value="1"/>
</dbReference>
<keyword evidence="4" id="KW-0418">Kinase</keyword>